<comment type="caution">
    <text evidence="2">The sequence shown here is derived from an EMBL/GenBank/DDBJ whole genome shotgun (WGS) entry which is preliminary data.</text>
</comment>
<protein>
    <submittedName>
        <fullName evidence="2">Uncharacterized protein</fullName>
    </submittedName>
</protein>
<evidence type="ECO:0000256" key="1">
    <source>
        <dbReference type="SAM" id="SignalP"/>
    </source>
</evidence>
<dbReference type="EMBL" id="JBHLXH010000001">
    <property type="protein sequence ID" value="MFC0221673.1"/>
    <property type="molecule type" value="Genomic_DNA"/>
</dbReference>
<accession>A0ABV6DY68</accession>
<evidence type="ECO:0000313" key="3">
    <source>
        <dbReference type="Proteomes" id="UP001589698"/>
    </source>
</evidence>
<proteinExistence type="predicted"/>
<dbReference type="Proteomes" id="UP001589698">
    <property type="component" value="Unassembled WGS sequence"/>
</dbReference>
<feature type="chain" id="PRO_5047538264" evidence="1">
    <location>
        <begin position="27"/>
        <end position="233"/>
    </location>
</feature>
<organism evidence="2 3">
    <name type="scientific">Nocardioides zeicaulis</name>
    <dbReference type="NCBI Taxonomy" id="1776857"/>
    <lineage>
        <taxon>Bacteria</taxon>
        <taxon>Bacillati</taxon>
        <taxon>Actinomycetota</taxon>
        <taxon>Actinomycetes</taxon>
        <taxon>Propionibacteriales</taxon>
        <taxon>Nocardioidaceae</taxon>
        <taxon>Nocardioides</taxon>
    </lineage>
</organism>
<keyword evidence="3" id="KW-1185">Reference proteome</keyword>
<reference evidence="2 3" key="1">
    <citation type="submission" date="2024-09" db="EMBL/GenBank/DDBJ databases">
        <authorList>
            <person name="Sun Q."/>
            <person name="Mori K."/>
        </authorList>
    </citation>
    <scope>NUCLEOTIDE SEQUENCE [LARGE SCALE GENOMIC DNA]</scope>
    <source>
        <strain evidence="2 3">CCM 8654</strain>
    </source>
</reference>
<feature type="signal peptide" evidence="1">
    <location>
        <begin position="1"/>
        <end position="26"/>
    </location>
</feature>
<name>A0ABV6DY68_9ACTN</name>
<evidence type="ECO:0000313" key="2">
    <source>
        <dbReference type="EMBL" id="MFC0221673.1"/>
    </source>
</evidence>
<keyword evidence="1" id="KW-0732">Signal</keyword>
<gene>
    <name evidence="2" type="ORF">ACFFJG_04195</name>
</gene>
<sequence length="233" mass="24197">MSPRRGARLAALLVPALLLTPVAAHAASLTVDDASGDARAVNMGAVLGALLGGSAPSADAPPFLDAPDETSVDVARTTIDHARKRLTLTVQFRDLVQVDGQAADFRIFTPQGRFELTVNQAEGRAWADLYPLGPGSGATVTVEGNTVTITGAETKPCRTVRARYDLAADTLVTSVPTSCLGSPAWVQVRAGLVRTAVTPQADGSANVAAYVDDAFRSGISLSSMGRSQKVRRG</sequence>
<dbReference type="RefSeq" id="WP_378517347.1">
    <property type="nucleotide sequence ID" value="NZ_CBCSDI010000011.1"/>
</dbReference>